<name>A0A5Q2MER7_9ACTN</name>
<dbReference type="AlphaFoldDB" id="A0A5Q2MER7"/>
<sequence>MLGLAPGLLLIEILNERYRLEDVIGSGGMGAVYRATDLRLGRVVALKILRGGALADEVARSRMRSEASLAASINHPGVAQVFDFEQDQSARGLSFIVMELIEGRSLSQLLREQHALPAEQVLAVVKHVAEGLEAAHQVGVVHRDLKPSNIMLTPTGRTVLVDFGIAQTVTSEPVTDTGVMVGTVEYMSPEQAGGRPATASSDLYALGVVAHHCLSGASPFRRDSQIATALAHLNDDIPPLPTTMPAEVGQFIESLTAKDPSQRPSSAADVALEADRVRAVVLSRAFLGFRRLWPPDPETVPDVVGMDERDAKAEIREAGMDVNMRRVDVPGEAPGQVVEQSPEGGRPGWEADPVTLSVVSGKVRISPETVIGTTYAEASAALEKLGFEVRRKNVVQTDDIGVVVAIDKSGRVPDGSTITLSVALPPHVTLTPPAGSGDDGGAPTPPRSHRGEPRSRKKKGRDRTQGND</sequence>
<dbReference type="Gene3D" id="1.10.510.10">
    <property type="entry name" value="Transferase(Phosphotransferase) domain 1"/>
    <property type="match status" value="1"/>
</dbReference>
<dbReference type="CDD" id="cd06577">
    <property type="entry name" value="PASTA_pknB"/>
    <property type="match status" value="2"/>
</dbReference>
<dbReference type="RefSeq" id="WP_153651481.1">
    <property type="nucleotide sequence ID" value="NZ_CP045737.1"/>
</dbReference>
<protein>
    <recommendedName>
        <fullName evidence="1">non-specific serine/threonine protein kinase</fullName>
        <ecNumber evidence="1">2.7.11.1</ecNumber>
    </recommendedName>
</protein>
<dbReference type="FunFam" id="1.10.510.10:FF:000021">
    <property type="entry name" value="Serine/threonine protein kinase"/>
    <property type="match status" value="1"/>
</dbReference>
<proteinExistence type="predicted"/>
<dbReference type="PANTHER" id="PTHR43289">
    <property type="entry name" value="MITOGEN-ACTIVATED PROTEIN KINASE KINASE KINASE 20-RELATED"/>
    <property type="match status" value="1"/>
</dbReference>
<gene>
    <name evidence="10" type="ORF">GEV26_01815</name>
</gene>
<dbReference type="Pfam" id="PF00069">
    <property type="entry name" value="Pkinase"/>
    <property type="match status" value="1"/>
</dbReference>
<keyword evidence="6 10" id="KW-0418">Kinase</keyword>
<dbReference type="InterPro" id="IPR011009">
    <property type="entry name" value="Kinase-like_dom_sf"/>
</dbReference>
<evidence type="ECO:0000256" key="5">
    <source>
        <dbReference type="ARBA" id="ARBA00022741"/>
    </source>
</evidence>
<dbReference type="EC" id="2.7.11.1" evidence="1"/>
<dbReference type="KEGG" id="aef:GEV26_01815"/>
<evidence type="ECO:0000256" key="1">
    <source>
        <dbReference type="ARBA" id="ARBA00012513"/>
    </source>
</evidence>
<dbReference type="PROSITE" id="PS50011">
    <property type="entry name" value="PROTEIN_KINASE_DOM"/>
    <property type="match status" value="1"/>
</dbReference>
<evidence type="ECO:0000256" key="7">
    <source>
        <dbReference type="ARBA" id="ARBA00022840"/>
    </source>
</evidence>
<dbReference type="CDD" id="cd14014">
    <property type="entry name" value="STKc_PknB_like"/>
    <property type="match status" value="1"/>
</dbReference>
<dbReference type="Gene3D" id="3.30.200.20">
    <property type="entry name" value="Phosphorylase Kinase, domain 1"/>
    <property type="match status" value="1"/>
</dbReference>
<accession>A0A5Q2MER7</accession>
<keyword evidence="2" id="KW-0723">Serine/threonine-protein kinase</keyword>
<dbReference type="InterPro" id="IPR017441">
    <property type="entry name" value="Protein_kinase_ATP_BS"/>
</dbReference>
<keyword evidence="3" id="KW-0808">Transferase</keyword>
<organism evidence="10 11">
    <name type="scientific">Aeromicrobium yanjiei</name>
    <dbReference type="NCBI Taxonomy" id="2662028"/>
    <lineage>
        <taxon>Bacteria</taxon>
        <taxon>Bacillati</taxon>
        <taxon>Actinomycetota</taxon>
        <taxon>Actinomycetes</taxon>
        <taxon>Propionibacteriales</taxon>
        <taxon>Nocardioidaceae</taxon>
        <taxon>Aeromicrobium</taxon>
    </lineage>
</organism>
<dbReference type="GO" id="GO:0005524">
    <property type="term" value="F:ATP binding"/>
    <property type="evidence" value="ECO:0007669"/>
    <property type="project" value="UniProtKB-UniRule"/>
</dbReference>
<dbReference type="SUPFAM" id="SSF56112">
    <property type="entry name" value="Protein kinase-like (PK-like)"/>
    <property type="match status" value="1"/>
</dbReference>
<dbReference type="Gene3D" id="3.30.10.20">
    <property type="match status" value="2"/>
</dbReference>
<dbReference type="SMART" id="SM00740">
    <property type="entry name" value="PASTA"/>
    <property type="match status" value="2"/>
</dbReference>
<dbReference type="PROSITE" id="PS00107">
    <property type="entry name" value="PROTEIN_KINASE_ATP"/>
    <property type="match status" value="1"/>
</dbReference>
<dbReference type="PROSITE" id="PS00108">
    <property type="entry name" value="PROTEIN_KINASE_ST"/>
    <property type="match status" value="1"/>
</dbReference>
<reference evidence="10 11" key="1">
    <citation type="submission" date="2019-11" db="EMBL/GenBank/DDBJ databases">
        <authorList>
            <person name="Li J."/>
        </authorList>
    </citation>
    <scope>NUCLEOTIDE SEQUENCE [LARGE SCALE GENOMIC DNA]</scope>
    <source>
        <strain evidence="10 11">MF47</strain>
    </source>
</reference>
<dbReference type="InterPro" id="IPR005543">
    <property type="entry name" value="PASTA_dom"/>
</dbReference>
<evidence type="ECO:0000256" key="8">
    <source>
        <dbReference type="ARBA" id="ARBA00047899"/>
    </source>
</evidence>
<keyword evidence="7" id="KW-0067">ATP-binding</keyword>
<evidence type="ECO:0000313" key="11">
    <source>
        <dbReference type="Proteomes" id="UP000392064"/>
    </source>
</evidence>
<dbReference type="GO" id="GO:0004674">
    <property type="term" value="F:protein serine/threonine kinase activity"/>
    <property type="evidence" value="ECO:0007669"/>
    <property type="project" value="UniProtKB-KW"/>
</dbReference>
<dbReference type="InterPro" id="IPR008271">
    <property type="entry name" value="Ser/Thr_kinase_AS"/>
</dbReference>
<evidence type="ECO:0000256" key="9">
    <source>
        <dbReference type="ARBA" id="ARBA00048679"/>
    </source>
</evidence>
<keyword evidence="5" id="KW-0547">Nucleotide-binding</keyword>
<keyword evidence="4" id="KW-0677">Repeat</keyword>
<dbReference type="Pfam" id="PF03793">
    <property type="entry name" value="PASTA"/>
    <property type="match status" value="2"/>
</dbReference>
<evidence type="ECO:0000256" key="6">
    <source>
        <dbReference type="ARBA" id="ARBA00022777"/>
    </source>
</evidence>
<dbReference type="Proteomes" id="UP000392064">
    <property type="component" value="Chromosome"/>
</dbReference>
<comment type="catalytic activity">
    <reaction evidence="9">
        <text>L-seryl-[protein] + ATP = O-phospho-L-seryl-[protein] + ADP + H(+)</text>
        <dbReference type="Rhea" id="RHEA:17989"/>
        <dbReference type="Rhea" id="RHEA-COMP:9863"/>
        <dbReference type="Rhea" id="RHEA-COMP:11604"/>
        <dbReference type="ChEBI" id="CHEBI:15378"/>
        <dbReference type="ChEBI" id="CHEBI:29999"/>
        <dbReference type="ChEBI" id="CHEBI:30616"/>
        <dbReference type="ChEBI" id="CHEBI:83421"/>
        <dbReference type="ChEBI" id="CHEBI:456216"/>
        <dbReference type="EC" id="2.7.11.1"/>
    </reaction>
</comment>
<dbReference type="InterPro" id="IPR000719">
    <property type="entry name" value="Prot_kinase_dom"/>
</dbReference>
<dbReference type="PROSITE" id="PS51178">
    <property type="entry name" value="PASTA"/>
    <property type="match status" value="1"/>
</dbReference>
<comment type="catalytic activity">
    <reaction evidence="8">
        <text>L-threonyl-[protein] + ATP = O-phospho-L-threonyl-[protein] + ADP + H(+)</text>
        <dbReference type="Rhea" id="RHEA:46608"/>
        <dbReference type="Rhea" id="RHEA-COMP:11060"/>
        <dbReference type="Rhea" id="RHEA-COMP:11605"/>
        <dbReference type="ChEBI" id="CHEBI:15378"/>
        <dbReference type="ChEBI" id="CHEBI:30013"/>
        <dbReference type="ChEBI" id="CHEBI:30616"/>
        <dbReference type="ChEBI" id="CHEBI:61977"/>
        <dbReference type="ChEBI" id="CHEBI:456216"/>
        <dbReference type="EC" id="2.7.11.1"/>
    </reaction>
</comment>
<dbReference type="PANTHER" id="PTHR43289:SF6">
    <property type="entry name" value="SERINE_THREONINE-PROTEIN KINASE NEKL-3"/>
    <property type="match status" value="1"/>
</dbReference>
<evidence type="ECO:0000313" key="10">
    <source>
        <dbReference type="EMBL" id="QGG40209.1"/>
    </source>
</evidence>
<evidence type="ECO:0000256" key="3">
    <source>
        <dbReference type="ARBA" id="ARBA00022679"/>
    </source>
</evidence>
<dbReference type="EMBL" id="CP045737">
    <property type="protein sequence ID" value="QGG40209.1"/>
    <property type="molecule type" value="Genomic_DNA"/>
</dbReference>
<dbReference type="SMART" id="SM00220">
    <property type="entry name" value="S_TKc"/>
    <property type="match status" value="1"/>
</dbReference>
<evidence type="ECO:0000256" key="2">
    <source>
        <dbReference type="ARBA" id="ARBA00022527"/>
    </source>
</evidence>
<evidence type="ECO:0000256" key="4">
    <source>
        <dbReference type="ARBA" id="ARBA00022737"/>
    </source>
</evidence>
<keyword evidence="11" id="KW-1185">Reference proteome</keyword>